<dbReference type="EMBL" id="GIIL01001484">
    <property type="protein sequence ID" value="NOV45210.1"/>
    <property type="molecule type" value="Transcribed_RNA"/>
</dbReference>
<comment type="subcellular location">
    <subcellularLocation>
        <location evidence="1">Membrane</location>
        <topology evidence="1">Single-pass type I membrane protein</topology>
    </subcellularLocation>
</comment>
<dbReference type="GO" id="GO:0005886">
    <property type="term" value="C:plasma membrane"/>
    <property type="evidence" value="ECO:0007669"/>
    <property type="project" value="UniProtKB-ARBA"/>
</dbReference>
<feature type="domain" description="Nicastrin small lobe" evidence="11">
    <location>
        <begin position="36"/>
        <end position="208"/>
    </location>
</feature>
<evidence type="ECO:0000256" key="5">
    <source>
        <dbReference type="ARBA" id="ARBA00022729"/>
    </source>
</evidence>
<dbReference type="GO" id="GO:0007220">
    <property type="term" value="P:Notch receptor processing"/>
    <property type="evidence" value="ECO:0007669"/>
    <property type="project" value="TreeGrafter"/>
</dbReference>
<keyword evidence="7 10" id="KW-1133">Transmembrane helix</keyword>
<evidence type="ECO:0000256" key="4">
    <source>
        <dbReference type="ARBA" id="ARBA00022692"/>
    </source>
</evidence>
<evidence type="ECO:0000259" key="11">
    <source>
        <dbReference type="Pfam" id="PF18266"/>
    </source>
</evidence>
<dbReference type="Pfam" id="PF18266">
    <property type="entry name" value="Ncstrn_small"/>
    <property type="match status" value="1"/>
</dbReference>
<organism evidence="12">
    <name type="scientific">Xenopsylla cheopis</name>
    <name type="common">Oriental rat flea</name>
    <name type="synonym">Pulex cheopis</name>
    <dbReference type="NCBI Taxonomy" id="163159"/>
    <lineage>
        <taxon>Eukaryota</taxon>
        <taxon>Metazoa</taxon>
        <taxon>Ecdysozoa</taxon>
        <taxon>Arthropoda</taxon>
        <taxon>Hexapoda</taxon>
        <taxon>Insecta</taxon>
        <taxon>Pterygota</taxon>
        <taxon>Neoptera</taxon>
        <taxon>Endopterygota</taxon>
        <taxon>Siphonaptera</taxon>
        <taxon>Pulicidae</taxon>
        <taxon>Xenopsyllinae</taxon>
        <taxon>Xenopsylla</taxon>
    </lineage>
</organism>
<evidence type="ECO:0000256" key="7">
    <source>
        <dbReference type="ARBA" id="ARBA00022989"/>
    </source>
</evidence>
<evidence type="ECO:0000256" key="9">
    <source>
        <dbReference type="ARBA" id="ARBA00023180"/>
    </source>
</evidence>
<evidence type="ECO:0000256" key="2">
    <source>
        <dbReference type="ARBA" id="ARBA00007717"/>
    </source>
</evidence>
<evidence type="ECO:0000256" key="6">
    <source>
        <dbReference type="ARBA" id="ARBA00022976"/>
    </source>
</evidence>
<evidence type="ECO:0000256" key="1">
    <source>
        <dbReference type="ARBA" id="ARBA00004479"/>
    </source>
</evidence>
<keyword evidence="9" id="KW-0325">Glycoprotein</keyword>
<keyword evidence="8 10" id="KW-0472">Membrane</keyword>
<dbReference type="GO" id="GO:0007219">
    <property type="term" value="P:Notch signaling pathway"/>
    <property type="evidence" value="ECO:0007669"/>
    <property type="project" value="UniProtKB-KW"/>
</dbReference>
<dbReference type="InterPro" id="IPR041084">
    <property type="entry name" value="Ncstrn_small"/>
</dbReference>
<dbReference type="Pfam" id="PF05450">
    <property type="entry name" value="Nicastrin"/>
    <property type="match status" value="1"/>
</dbReference>
<evidence type="ECO:0000313" key="12">
    <source>
        <dbReference type="EMBL" id="NOV45210.1"/>
    </source>
</evidence>
<dbReference type="PANTHER" id="PTHR21092:SF0">
    <property type="entry name" value="NICASTRIN"/>
    <property type="match status" value="1"/>
</dbReference>
<evidence type="ECO:0000256" key="10">
    <source>
        <dbReference type="SAM" id="Phobius"/>
    </source>
</evidence>
<feature type="transmembrane region" description="Helical" evidence="10">
    <location>
        <begin position="699"/>
        <end position="718"/>
    </location>
</feature>
<reference evidence="12" key="1">
    <citation type="submission" date="2020-03" db="EMBL/GenBank/DDBJ databases">
        <title>Transcriptomic Profiling of the Digestive Tract of the Rat Flea, Xenopsylla cheopis, Following Blood Feeding and Infection with Yersinia pestis.</title>
        <authorList>
            <person name="Bland D.M."/>
            <person name="Martens C.A."/>
            <person name="Virtaneva K."/>
            <person name="Kanakabandi K."/>
            <person name="Long D."/>
            <person name="Rosenke R."/>
            <person name="Saturday G.A."/>
            <person name="Hoyt F.H."/>
            <person name="Bruno D.P."/>
            <person name="Ribeiro J.M.C."/>
            <person name="Hinnebusch J."/>
        </authorList>
    </citation>
    <scope>NUCLEOTIDE SEQUENCE</scope>
</reference>
<evidence type="ECO:0000256" key="3">
    <source>
        <dbReference type="ARBA" id="ARBA00015303"/>
    </source>
</evidence>
<protein>
    <recommendedName>
        <fullName evidence="3">Nicastrin</fullName>
    </recommendedName>
</protein>
<dbReference type="SUPFAM" id="SSF53187">
    <property type="entry name" value="Zn-dependent exopeptidases"/>
    <property type="match status" value="1"/>
</dbReference>
<keyword evidence="5" id="KW-0732">Signal</keyword>
<name>A0A6M2DHR7_XENCH</name>
<keyword evidence="4 10" id="KW-0812">Transmembrane</keyword>
<dbReference type="Gene3D" id="3.40.630.10">
    <property type="entry name" value="Zn peptidases"/>
    <property type="match status" value="1"/>
</dbReference>
<proteinExistence type="inferred from homology"/>
<sequence>MIRNIYIYIFISTCYIYHCHGERTRDKMYIPITGASCIRRLNATHQTGCTSARQGSVGALHAIHSENDLEFILNSGSAPPYTVLMPPKFFVEHVMQKLKEKSDDRVAAVLLTDNNSDLLDHFSTESKCPNQFIGISKQYCDASDPLKSWNPYGSNLINEDFPFPILFIQDQEQIKLLYDCFEKFNNYETKKQFERSLCSVEISSFMAAAVNSEVCHRRSELSKNLSPVKFCDPLGDKNIFATLFPRHYVNMSDNNIDESLNANNTLFEYKTDLNGMKHRTDGNSVVDKFTEKKIEKSITKNEGREKLILLLARFDTTSMFDGVAPGAMDSLLSFITLLNTADMLNNLLVKNNTNRYYGKNIFYLLLNGESYDYIGSQRLLYDIENESFPPKQENIDFEDIDMIVEIGSLGGKAHFLSSHFPQSNGKIDNFLNNMKAYSDNYKFDITFHTSQRLPPSSIQTFYANKNISAPAMVFTDFDDKFSNPYYHSVYDSASNIKYQYQNSSSNEDLRQLVALSNFGEFSPDSIQVLIRNISTLLGMTLYQEITNTSFTGEVGTNLNLIDELLHCYLESADCPAFRAVSPPNKNNVSPLPPYRYVGVAGYINDATIWTARVLAFLTASNSDRTEKGCDFLPYSWVAGFNGSGLCIQTHANYSEAVSPAFLDDDYDWSSGKYSTWTESTWRDITARMFLRPSVIHETFTLGMGIFVLLISFFVVWVVDQRSDILFNGQITEHGLPTRC</sequence>
<accession>A0A6M2DHR7</accession>
<keyword evidence="6" id="KW-0914">Notch signaling pathway</keyword>
<dbReference type="GO" id="GO:0016485">
    <property type="term" value="P:protein processing"/>
    <property type="evidence" value="ECO:0007669"/>
    <property type="project" value="InterPro"/>
</dbReference>
<evidence type="ECO:0000256" key="8">
    <source>
        <dbReference type="ARBA" id="ARBA00023136"/>
    </source>
</evidence>
<dbReference type="PANTHER" id="PTHR21092">
    <property type="entry name" value="NICASTRIN"/>
    <property type="match status" value="1"/>
</dbReference>
<dbReference type="AlphaFoldDB" id="A0A6M2DHR7"/>
<dbReference type="InterPro" id="IPR008710">
    <property type="entry name" value="Nicastrin"/>
</dbReference>
<comment type="similarity">
    <text evidence="2">Belongs to the nicastrin family.</text>
</comment>